<dbReference type="EC" id="2.7.13.3" evidence="2"/>
<evidence type="ECO:0000256" key="5">
    <source>
        <dbReference type="ARBA" id="ARBA00022741"/>
    </source>
</evidence>
<evidence type="ECO:0000256" key="1">
    <source>
        <dbReference type="ARBA" id="ARBA00000085"/>
    </source>
</evidence>
<dbReference type="InterPro" id="IPR013767">
    <property type="entry name" value="PAS_fold"/>
</dbReference>
<dbReference type="Pfam" id="PF00512">
    <property type="entry name" value="HisKA"/>
    <property type="match status" value="1"/>
</dbReference>
<dbReference type="Proteomes" id="UP000214646">
    <property type="component" value="Unassembled WGS sequence"/>
</dbReference>
<proteinExistence type="predicted"/>
<dbReference type="CDD" id="cd00130">
    <property type="entry name" value="PAS"/>
    <property type="match status" value="2"/>
</dbReference>
<dbReference type="EMBL" id="NIDE01000004">
    <property type="protein sequence ID" value="OWK43413.1"/>
    <property type="molecule type" value="Genomic_DNA"/>
</dbReference>
<keyword evidence="8" id="KW-0902">Two-component regulatory system</keyword>
<dbReference type="GO" id="GO:0005524">
    <property type="term" value="F:ATP binding"/>
    <property type="evidence" value="ECO:0007669"/>
    <property type="project" value="UniProtKB-KW"/>
</dbReference>
<organism evidence="11 12">
    <name type="scientific">Fimbriiglobus ruber</name>
    <dbReference type="NCBI Taxonomy" id="1908690"/>
    <lineage>
        <taxon>Bacteria</taxon>
        <taxon>Pseudomonadati</taxon>
        <taxon>Planctomycetota</taxon>
        <taxon>Planctomycetia</taxon>
        <taxon>Gemmatales</taxon>
        <taxon>Gemmataceae</taxon>
        <taxon>Fimbriiglobus</taxon>
    </lineage>
</organism>
<dbReference type="SUPFAM" id="SSF47384">
    <property type="entry name" value="Homodimeric domain of signal transducing histidine kinase"/>
    <property type="match status" value="1"/>
</dbReference>
<dbReference type="GO" id="GO:0000155">
    <property type="term" value="F:phosphorelay sensor kinase activity"/>
    <property type="evidence" value="ECO:0007669"/>
    <property type="project" value="InterPro"/>
</dbReference>
<gene>
    <name evidence="11" type="ORF">FRUB_03012</name>
</gene>
<keyword evidence="4" id="KW-0808">Transferase</keyword>
<dbReference type="PROSITE" id="PS50113">
    <property type="entry name" value="PAC"/>
    <property type="match status" value="1"/>
</dbReference>
<dbReference type="PROSITE" id="PS50112">
    <property type="entry name" value="PAS"/>
    <property type="match status" value="2"/>
</dbReference>
<dbReference type="SUPFAM" id="SSF55874">
    <property type="entry name" value="ATPase domain of HSP90 chaperone/DNA topoisomerase II/histidine kinase"/>
    <property type="match status" value="1"/>
</dbReference>
<evidence type="ECO:0000256" key="2">
    <source>
        <dbReference type="ARBA" id="ARBA00012438"/>
    </source>
</evidence>
<keyword evidence="6 11" id="KW-0418">Kinase</keyword>
<dbReference type="NCBIfam" id="TIGR00229">
    <property type="entry name" value="sensory_box"/>
    <property type="match status" value="2"/>
</dbReference>
<dbReference type="InterPro" id="IPR036097">
    <property type="entry name" value="HisK_dim/P_sf"/>
</dbReference>
<dbReference type="CDD" id="cd00082">
    <property type="entry name" value="HisKA"/>
    <property type="match status" value="1"/>
</dbReference>
<keyword evidence="12" id="KW-1185">Reference proteome</keyword>
<dbReference type="InterPro" id="IPR000014">
    <property type="entry name" value="PAS"/>
</dbReference>
<feature type="domain" description="PAC" evidence="10">
    <location>
        <begin position="91"/>
        <end position="143"/>
    </location>
</feature>
<keyword evidence="5" id="KW-0547">Nucleotide-binding</keyword>
<dbReference type="InterPro" id="IPR000700">
    <property type="entry name" value="PAS-assoc_C"/>
</dbReference>
<dbReference type="GO" id="GO:0006355">
    <property type="term" value="P:regulation of DNA-templated transcription"/>
    <property type="evidence" value="ECO:0007669"/>
    <property type="project" value="InterPro"/>
</dbReference>
<sequence length="406" mass="43321">MRLSPGVSAEEGLEQVCQSIYWSHDAAVLTTCAADPPGAVVTFVNPAFTDLTGYPAHEAIGRSPDQLLFGPNTNPAVPVDVLVAVKKGESFECESVVRRKDGTAAAVRSRVVPVRGPSGRAVRSLVFLRDTSGERKAERDARDARAVCDQLFASPALGVALADEDRRLVRVNAAFARMHGYAEHELVGTDLLKLVPPDHRDRAARAHSEYLTQGGPRTQDWLAACKDGSSRRVSGTVGAAVLGNGSRVLVITLADVSDQDRIQAQLRDANKMENVGRLAGGIAHEFNNLLTVVQAFAGMAAEALPPGHEARGHIAQVTRAADHAAQLTRQLLTYARRRPVEPQIVDLSAVVAGIADFLRGTLGDKVKLSIHTRESVHPISADPNLLVQVLVNLAANARDAMPVGGR</sequence>
<evidence type="ECO:0000256" key="6">
    <source>
        <dbReference type="ARBA" id="ARBA00022777"/>
    </source>
</evidence>
<dbReference type="Pfam" id="PF00989">
    <property type="entry name" value="PAS"/>
    <property type="match status" value="1"/>
</dbReference>
<dbReference type="SUPFAM" id="SSF55785">
    <property type="entry name" value="PYP-like sensor domain (PAS domain)"/>
    <property type="match status" value="2"/>
</dbReference>
<dbReference type="Gene3D" id="1.10.287.130">
    <property type="match status" value="1"/>
</dbReference>
<evidence type="ECO:0000256" key="4">
    <source>
        <dbReference type="ARBA" id="ARBA00022679"/>
    </source>
</evidence>
<dbReference type="SMART" id="SM00091">
    <property type="entry name" value="PAS"/>
    <property type="match status" value="2"/>
</dbReference>
<dbReference type="Gene3D" id="3.30.565.10">
    <property type="entry name" value="Histidine kinase-like ATPase, C-terminal domain"/>
    <property type="match status" value="1"/>
</dbReference>
<dbReference type="AlphaFoldDB" id="A0A225DQP0"/>
<name>A0A225DQP0_9BACT</name>
<dbReference type="InterPro" id="IPR036890">
    <property type="entry name" value="HATPase_C_sf"/>
</dbReference>
<accession>A0A225DQP0</accession>
<evidence type="ECO:0000259" key="9">
    <source>
        <dbReference type="PROSITE" id="PS50112"/>
    </source>
</evidence>
<comment type="catalytic activity">
    <reaction evidence="1">
        <text>ATP + protein L-histidine = ADP + protein N-phospho-L-histidine.</text>
        <dbReference type="EC" id="2.7.13.3"/>
    </reaction>
</comment>
<dbReference type="InterPro" id="IPR035965">
    <property type="entry name" value="PAS-like_dom_sf"/>
</dbReference>
<dbReference type="PANTHER" id="PTHR43065">
    <property type="entry name" value="SENSOR HISTIDINE KINASE"/>
    <property type="match status" value="1"/>
</dbReference>
<dbReference type="InterPro" id="IPR003661">
    <property type="entry name" value="HisK_dim/P_dom"/>
</dbReference>
<evidence type="ECO:0000313" key="11">
    <source>
        <dbReference type="EMBL" id="OWK43413.1"/>
    </source>
</evidence>
<comment type="caution">
    <text evidence="11">The sequence shown here is derived from an EMBL/GenBank/DDBJ whole genome shotgun (WGS) entry which is preliminary data.</text>
</comment>
<dbReference type="InterPro" id="IPR013655">
    <property type="entry name" value="PAS_fold_3"/>
</dbReference>
<feature type="domain" description="PAS" evidence="9">
    <location>
        <begin position="33"/>
        <end position="88"/>
    </location>
</feature>
<dbReference type="SMART" id="SM00388">
    <property type="entry name" value="HisKA"/>
    <property type="match status" value="1"/>
</dbReference>
<keyword evidence="7" id="KW-0067">ATP-binding</keyword>
<evidence type="ECO:0000256" key="8">
    <source>
        <dbReference type="ARBA" id="ARBA00023012"/>
    </source>
</evidence>
<evidence type="ECO:0000256" key="3">
    <source>
        <dbReference type="ARBA" id="ARBA00022553"/>
    </source>
</evidence>
<reference evidence="12" key="1">
    <citation type="submission" date="2017-06" db="EMBL/GenBank/DDBJ databases">
        <title>Genome analysis of Fimbriiglobus ruber SP5, the first member of the order Planctomycetales with confirmed chitinolytic capability.</title>
        <authorList>
            <person name="Ravin N.V."/>
            <person name="Rakitin A.L."/>
            <person name="Ivanova A.A."/>
            <person name="Beletsky A.V."/>
            <person name="Kulichevskaya I.S."/>
            <person name="Mardanov A.V."/>
            <person name="Dedysh S.N."/>
        </authorList>
    </citation>
    <scope>NUCLEOTIDE SEQUENCE [LARGE SCALE GENOMIC DNA]</scope>
    <source>
        <strain evidence="12">SP5</strain>
    </source>
</reference>
<protein>
    <recommendedName>
        <fullName evidence="2">histidine kinase</fullName>
        <ecNumber evidence="2">2.7.13.3</ecNumber>
    </recommendedName>
</protein>
<dbReference type="Gene3D" id="3.30.450.20">
    <property type="entry name" value="PAS domain"/>
    <property type="match status" value="2"/>
</dbReference>
<dbReference type="PANTHER" id="PTHR43065:SF46">
    <property type="entry name" value="C4-DICARBOXYLATE TRANSPORT SENSOR PROTEIN DCTB"/>
    <property type="match status" value="1"/>
</dbReference>
<evidence type="ECO:0000256" key="7">
    <source>
        <dbReference type="ARBA" id="ARBA00022840"/>
    </source>
</evidence>
<dbReference type="Pfam" id="PF08447">
    <property type="entry name" value="PAS_3"/>
    <property type="match status" value="1"/>
</dbReference>
<keyword evidence="3" id="KW-0597">Phosphoprotein</keyword>
<feature type="domain" description="PAS" evidence="9">
    <location>
        <begin position="159"/>
        <end position="214"/>
    </location>
</feature>
<evidence type="ECO:0000259" key="10">
    <source>
        <dbReference type="PROSITE" id="PS50113"/>
    </source>
</evidence>
<evidence type="ECO:0000313" key="12">
    <source>
        <dbReference type="Proteomes" id="UP000214646"/>
    </source>
</evidence>